<accession>A0A8T1KS57</accession>
<dbReference type="AlphaFoldDB" id="A0A8T1KS57"/>
<dbReference type="Proteomes" id="UP000760860">
    <property type="component" value="Unassembled WGS sequence"/>
</dbReference>
<reference evidence="2" key="1">
    <citation type="submission" date="2018-05" db="EMBL/GenBank/DDBJ databases">
        <title>Effector identification in a new, highly contiguous assembly of the strawberry crown rot pathogen Phytophthora cactorum.</title>
        <authorList>
            <person name="Armitage A.D."/>
            <person name="Nellist C.F."/>
            <person name="Bates H."/>
            <person name="Vickerstaff R.J."/>
            <person name="Harrison R.J."/>
        </authorList>
    </citation>
    <scope>NUCLEOTIDE SEQUENCE</scope>
    <source>
        <strain evidence="1">4040</strain>
        <strain evidence="2">P421</strain>
    </source>
</reference>
<sequence>MVAGGVWFFSNVRVAGCLRRKQTRARGRSHSDITQMKKFHSMSNKLRCIADVRRLLTAAAAEGQSLRDHLEQN</sequence>
<protein>
    <submittedName>
        <fullName evidence="2">Uncharacterized protein</fullName>
    </submittedName>
</protein>
<dbReference type="Proteomes" id="UP000736787">
    <property type="component" value="Unassembled WGS sequence"/>
</dbReference>
<evidence type="ECO:0000313" key="3">
    <source>
        <dbReference type="Proteomes" id="UP000760860"/>
    </source>
</evidence>
<organism evidence="2 3">
    <name type="scientific">Phytophthora cactorum</name>
    <dbReference type="NCBI Taxonomy" id="29920"/>
    <lineage>
        <taxon>Eukaryota</taxon>
        <taxon>Sar</taxon>
        <taxon>Stramenopiles</taxon>
        <taxon>Oomycota</taxon>
        <taxon>Peronosporomycetes</taxon>
        <taxon>Peronosporales</taxon>
        <taxon>Peronosporaceae</taxon>
        <taxon>Phytophthora</taxon>
    </lineage>
</organism>
<evidence type="ECO:0000313" key="1">
    <source>
        <dbReference type="EMBL" id="KAG2908239.1"/>
    </source>
</evidence>
<dbReference type="EMBL" id="RCMK01000906">
    <property type="protein sequence ID" value="KAG2908239.1"/>
    <property type="molecule type" value="Genomic_DNA"/>
</dbReference>
<dbReference type="EMBL" id="RCMV01000843">
    <property type="protein sequence ID" value="KAG3212378.1"/>
    <property type="molecule type" value="Genomic_DNA"/>
</dbReference>
<proteinExistence type="predicted"/>
<evidence type="ECO:0000313" key="2">
    <source>
        <dbReference type="EMBL" id="KAG3212378.1"/>
    </source>
</evidence>
<comment type="caution">
    <text evidence="2">The sequence shown here is derived from an EMBL/GenBank/DDBJ whole genome shotgun (WGS) entry which is preliminary data.</text>
</comment>
<gene>
    <name evidence="1" type="ORF">PC117_g20024</name>
    <name evidence="2" type="ORF">PC129_g16660</name>
</gene>
<name>A0A8T1KS57_9STRA</name>